<comment type="caution">
    <text evidence="1">The sequence shown here is derived from an EMBL/GenBank/DDBJ whole genome shotgun (WGS) entry which is preliminary data.</text>
</comment>
<proteinExistence type="predicted"/>
<evidence type="ECO:0000313" key="1">
    <source>
        <dbReference type="EMBL" id="CAD6263020.1"/>
    </source>
</evidence>
<keyword evidence="2" id="KW-1185">Reference proteome</keyword>
<protein>
    <submittedName>
        <fullName evidence="1">Uncharacterized protein</fullName>
    </submittedName>
</protein>
<dbReference type="Proteomes" id="UP000604825">
    <property type="component" value="Unassembled WGS sequence"/>
</dbReference>
<sequence>MAPSTSRILLPQPVSATEPPLGESGMLLIWCPYCGMGRILELISKIDEHPNERFFKCPRKYVKFPLCDFYMFEEEYANFLINYGMLQESEMCHYHPLETAHTVKGAVQAEIYEYVKPLKKESVGVYEHGRTTGSARFNSAILLVLVLMQMFK</sequence>
<dbReference type="EMBL" id="CAJGYO010000012">
    <property type="protein sequence ID" value="CAD6263020.1"/>
    <property type="molecule type" value="Genomic_DNA"/>
</dbReference>
<organism evidence="1 2">
    <name type="scientific">Miscanthus lutarioriparius</name>
    <dbReference type="NCBI Taxonomy" id="422564"/>
    <lineage>
        <taxon>Eukaryota</taxon>
        <taxon>Viridiplantae</taxon>
        <taxon>Streptophyta</taxon>
        <taxon>Embryophyta</taxon>
        <taxon>Tracheophyta</taxon>
        <taxon>Spermatophyta</taxon>
        <taxon>Magnoliopsida</taxon>
        <taxon>Liliopsida</taxon>
        <taxon>Poales</taxon>
        <taxon>Poaceae</taxon>
        <taxon>PACMAD clade</taxon>
        <taxon>Panicoideae</taxon>
        <taxon>Andropogonodae</taxon>
        <taxon>Andropogoneae</taxon>
        <taxon>Saccharinae</taxon>
        <taxon>Miscanthus</taxon>
    </lineage>
</organism>
<name>A0A811R184_9POAL</name>
<evidence type="ECO:0000313" key="2">
    <source>
        <dbReference type="Proteomes" id="UP000604825"/>
    </source>
</evidence>
<dbReference type="AlphaFoldDB" id="A0A811R184"/>
<reference evidence="1" key="1">
    <citation type="submission" date="2020-10" db="EMBL/GenBank/DDBJ databases">
        <authorList>
            <person name="Han B."/>
            <person name="Lu T."/>
            <person name="Zhao Q."/>
            <person name="Huang X."/>
            <person name="Zhao Y."/>
        </authorList>
    </citation>
    <scope>NUCLEOTIDE SEQUENCE</scope>
</reference>
<accession>A0A811R184</accession>
<gene>
    <name evidence="1" type="ORF">NCGR_LOCUS46341</name>
</gene>